<protein>
    <recommendedName>
        <fullName evidence="2">HNH nuclease domain-containing protein</fullName>
    </recommendedName>
</protein>
<dbReference type="EMBL" id="WHVB01000004">
    <property type="protein sequence ID" value="KAF8483449.1"/>
    <property type="molecule type" value="Genomic_DNA"/>
</dbReference>
<evidence type="ECO:0000259" key="2">
    <source>
        <dbReference type="Pfam" id="PF13391"/>
    </source>
</evidence>
<dbReference type="AlphaFoldDB" id="A0A9P5N0S2"/>
<gene>
    <name evidence="3" type="ORF">DFH94DRAFT_311356</name>
</gene>
<reference evidence="3" key="2">
    <citation type="journal article" date="2020" name="Nat. Commun.">
        <title>Large-scale genome sequencing of mycorrhizal fungi provides insights into the early evolution of symbiotic traits.</title>
        <authorList>
            <person name="Miyauchi S."/>
            <person name="Kiss E."/>
            <person name="Kuo A."/>
            <person name="Drula E."/>
            <person name="Kohler A."/>
            <person name="Sanchez-Garcia M."/>
            <person name="Morin E."/>
            <person name="Andreopoulos B."/>
            <person name="Barry K.W."/>
            <person name="Bonito G."/>
            <person name="Buee M."/>
            <person name="Carver A."/>
            <person name="Chen C."/>
            <person name="Cichocki N."/>
            <person name="Clum A."/>
            <person name="Culley D."/>
            <person name="Crous P.W."/>
            <person name="Fauchery L."/>
            <person name="Girlanda M."/>
            <person name="Hayes R.D."/>
            <person name="Keri Z."/>
            <person name="LaButti K."/>
            <person name="Lipzen A."/>
            <person name="Lombard V."/>
            <person name="Magnuson J."/>
            <person name="Maillard F."/>
            <person name="Murat C."/>
            <person name="Nolan M."/>
            <person name="Ohm R.A."/>
            <person name="Pangilinan J."/>
            <person name="Pereira M.F."/>
            <person name="Perotto S."/>
            <person name="Peter M."/>
            <person name="Pfister S."/>
            <person name="Riley R."/>
            <person name="Sitrit Y."/>
            <person name="Stielow J.B."/>
            <person name="Szollosi G."/>
            <person name="Zifcakova L."/>
            <person name="Stursova M."/>
            <person name="Spatafora J.W."/>
            <person name="Tedersoo L."/>
            <person name="Vaario L.M."/>
            <person name="Yamada A."/>
            <person name="Yan M."/>
            <person name="Wang P."/>
            <person name="Xu J."/>
            <person name="Bruns T."/>
            <person name="Baldrian P."/>
            <person name="Vilgalys R."/>
            <person name="Dunand C."/>
            <person name="Henrissat B."/>
            <person name="Grigoriev I.V."/>
            <person name="Hibbett D."/>
            <person name="Nagy L.G."/>
            <person name="Martin F.M."/>
        </authorList>
    </citation>
    <scope>NUCLEOTIDE SEQUENCE</scope>
    <source>
        <strain evidence="3">Prilba</strain>
    </source>
</reference>
<reference evidence="3" key="1">
    <citation type="submission" date="2019-10" db="EMBL/GenBank/DDBJ databases">
        <authorList>
            <consortium name="DOE Joint Genome Institute"/>
            <person name="Kuo A."/>
            <person name="Miyauchi S."/>
            <person name="Kiss E."/>
            <person name="Drula E."/>
            <person name="Kohler A."/>
            <person name="Sanchez-Garcia M."/>
            <person name="Andreopoulos B."/>
            <person name="Barry K.W."/>
            <person name="Bonito G."/>
            <person name="Buee M."/>
            <person name="Carver A."/>
            <person name="Chen C."/>
            <person name="Cichocki N."/>
            <person name="Clum A."/>
            <person name="Culley D."/>
            <person name="Crous P.W."/>
            <person name="Fauchery L."/>
            <person name="Girlanda M."/>
            <person name="Hayes R."/>
            <person name="Keri Z."/>
            <person name="LaButti K."/>
            <person name="Lipzen A."/>
            <person name="Lombard V."/>
            <person name="Magnuson J."/>
            <person name="Maillard F."/>
            <person name="Morin E."/>
            <person name="Murat C."/>
            <person name="Nolan M."/>
            <person name="Ohm R."/>
            <person name="Pangilinan J."/>
            <person name="Pereira M."/>
            <person name="Perotto S."/>
            <person name="Peter M."/>
            <person name="Riley R."/>
            <person name="Sitrit Y."/>
            <person name="Stielow B."/>
            <person name="Szollosi G."/>
            <person name="Zifcakova L."/>
            <person name="Stursova M."/>
            <person name="Spatafora J.W."/>
            <person name="Tedersoo L."/>
            <person name="Vaario L.-M."/>
            <person name="Yamada A."/>
            <person name="Yan M."/>
            <person name="Wang P."/>
            <person name="Xu J."/>
            <person name="Bruns T."/>
            <person name="Baldrian P."/>
            <person name="Vilgalys R."/>
            <person name="Henrissat B."/>
            <person name="Grigoriev I.V."/>
            <person name="Hibbett D."/>
            <person name="Nagy L.G."/>
            <person name="Martin F.M."/>
        </authorList>
    </citation>
    <scope>NUCLEOTIDE SEQUENCE</scope>
    <source>
        <strain evidence="3">Prilba</strain>
    </source>
</reference>
<organism evidence="3 4">
    <name type="scientific">Russula ochroleuca</name>
    <dbReference type="NCBI Taxonomy" id="152965"/>
    <lineage>
        <taxon>Eukaryota</taxon>
        <taxon>Fungi</taxon>
        <taxon>Dikarya</taxon>
        <taxon>Basidiomycota</taxon>
        <taxon>Agaricomycotina</taxon>
        <taxon>Agaricomycetes</taxon>
        <taxon>Russulales</taxon>
        <taxon>Russulaceae</taxon>
        <taxon>Russula</taxon>
    </lineage>
</organism>
<dbReference type="Pfam" id="PF13391">
    <property type="entry name" value="HNH_2"/>
    <property type="match status" value="1"/>
</dbReference>
<dbReference type="Proteomes" id="UP000759537">
    <property type="component" value="Unassembled WGS sequence"/>
</dbReference>
<feature type="compositionally biased region" description="Basic and acidic residues" evidence="1">
    <location>
        <begin position="266"/>
        <end position="279"/>
    </location>
</feature>
<accession>A0A9P5N0S2</accession>
<evidence type="ECO:0000256" key="1">
    <source>
        <dbReference type="SAM" id="MobiDB-lite"/>
    </source>
</evidence>
<dbReference type="OrthoDB" id="2142759at2759"/>
<evidence type="ECO:0000313" key="3">
    <source>
        <dbReference type="EMBL" id="KAF8483449.1"/>
    </source>
</evidence>
<comment type="caution">
    <text evidence="3">The sequence shown here is derived from an EMBL/GenBank/DDBJ whole genome shotgun (WGS) entry which is preliminary data.</text>
</comment>
<dbReference type="InterPro" id="IPR003615">
    <property type="entry name" value="HNH_nuc"/>
</dbReference>
<keyword evidence="4" id="KW-1185">Reference proteome</keyword>
<proteinExistence type="predicted"/>
<evidence type="ECO:0000313" key="4">
    <source>
        <dbReference type="Proteomes" id="UP000759537"/>
    </source>
</evidence>
<sequence length="279" mass="31648">MQELRPPWLVVRSYALYHSYFSVSAPNRDEDVHHPKPIELIFTKITLRDLEQQDLKLSRRGSLRMAPKAHGRCWEAYRRCCITGIGGIAGNNKPVDVDIAHIFPYAHRHLWLKANYGAQCPDHGPTEHPLDRDYIGYHHFCSLNNMIPLRSDLHINLDAYEIGIDASDYHVISFSAECADLTDYHLNLDGIEANHRPLKVLLEDHLSQGVFRHCIAPGFLPTDTEDDKFEDDAMQLKDIFDGPSLRGSEKAGPQMDAFDKPSQFDAKGKGKAKEMEGDS</sequence>
<name>A0A9P5N0S2_9AGAM</name>
<feature type="domain" description="HNH nuclease" evidence="2">
    <location>
        <begin position="80"/>
        <end position="165"/>
    </location>
</feature>
<feature type="region of interest" description="Disordered" evidence="1">
    <location>
        <begin position="240"/>
        <end position="279"/>
    </location>
</feature>